<dbReference type="EMBL" id="JAWDIO010000002">
    <property type="protein sequence ID" value="MDU0355734.1"/>
    <property type="molecule type" value="Genomic_DNA"/>
</dbReference>
<keyword evidence="7" id="KW-0969">Cilium</keyword>
<comment type="similarity">
    <text evidence="3">Belongs to the bacterial flagellin family.</text>
</comment>
<keyword evidence="7" id="KW-0282">Flagellum</keyword>
<evidence type="ECO:0000256" key="3">
    <source>
        <dbReference type="ARBA" id="ARBA00005709"/>
    </source>
</evidence>
<evidence type="ECO:0000256" key="4">
    <source>
        <dbReference type="ARBA" id="ARBA00022525"/>
    </source>
</evidence>
<feature type="domain" description="Flagellin N-terminal" evidence="6">
    <location>
        <begin position="3"/>
        <end position="139"/>
    </location>
</feature>
<evidence type="ECO:0000259" key="6">
    <source>
        <dbReference type="Pfam" id="PF00669"/>
    </source>
</evidence>
<dbReference type="InterPro" id="IPR001492">
    <property type="entry name" value="Flagellin"/>
</dbReference>
<dbReference type="PANTHER" id="PTHR42792:SF1">
    <property type="entry name" value="FLAGELLAR HOOK-ASSOCIATED PROTEIN 3"/>
    <property type="match status" value="1"/>
</dbReference>
<organism evidence="7 8">
    <name type="scientific">Paraglaciecola aquimarina</name>
    <dbReference type="NCBI Taxonomy" id="1235557"/>
    <lineage>
        <taxon>Bacteria</taxon>
        <taxon>Pseudomonadati</taxon>
        <taxon>Pseudomonadota</taxon>
        <taxon>Gammaproteobacteria</taxon>
        <taxon>Alteromonadales</taxon>
        <taxon>Alteromonadaceae</taxon>
        <taxon>Paraglaciecola</taxon>
    </lineage>
</organism>
<sequence length="298" mass="32485">MRISTGQLYDRSVQAVLENQGDLSDIQQQLASGKKLLRPSDDPVGAAQVIRLTEDIDLLAQYQKNSNLLTNSLEQEETVLKAVNTAADRARVLMVQSGNGIVGVEDRRAIAIEIEQIRDQVFDLMNSRNANGEYIFAGLQSADPAFSYDPSATGNKYSFEGDAGANRIQISDTVKIQVNNSGKEVFEDVLARSKASISGSVGVTSASLQIQQQSTYDQFHAANYDAITPANNQFRVTILSATQAEITNVGSGAVMDTVNFNSGTAFLYQGVSINIEGAREIRSIFNLSRRKNKISRKH</sequence>
<keyword evidence="7" id="KW-0966">Cell projection</keyword>
<keyword evidence="5" id="KW-0975">Bacterial flagellum</keyword>
<keyword evidence="4" id="KW-0964">Secreted</keyword>
<accession>A0ABU3T0E5</accession>
<dbReference type="InterPro" id="IPR001029">
    <property type="entry name" value="Flagellin_N"/>
</dbReference>
<dbReference type="SUPFAM" id="SSF64518">
    <property type="entry name" value="Phase 1 flagellin"/>
    <property type="match status" value="1"/>
</dbReference>
<comment type="caution">
    <text evidence="7">The sequence shown here is derived from an EMBL/GenBank/DDBJ whole genome shotgun (WGS) entry which is preliminary data.</text>
</comment>
<comment type="subcellular location">
    <subcellularLocation>
        <location evidence="1">Bacterial flagellum</location>
    </subcellularLocation>
    <subcellularLocation>
        <location evidence="2">Secreted</location>
    </subcellularLocation>
</comment>
<evidence type="ECO:0000256" key="5">
    <source>
        <dbReference type="ARBA" id="ARBA00023143"/>
    </source>
</evidence>
<evidence type="ECO:0000313" key="7">
    <source>
        <dbReference type="EMBL" id="MDU0355734.1"/>
    </source>
</evidence>
<dbReference type="PANTHER" id="PTHR42792">
    <property type="entry name" value="FLAGELLIN"/>
    <property type="match status" value="1"/>
</dbReference>
<proteinExistence type="inferred from homology"/>
<evidence type="ECO:0000313" key="8">
    <source>
        <dbReference type="Proteomes" id="UP001247805"/>
    </source>
</evidence>
<dbReference type="InterPro" id="IPR013384">
    <property type="entry name" value="Flagell_FlgL"/>
</dbReference>
<keyword evidence="8" id="KW-1185">Reference proteome</keyword>
<dbReference type="Pfam" id="PF00669">
    <property type="entry name" value="Flagellin_N"/>
    <property type="match status" value="1"/>
</dbReference>
<dbReference type="Gene3D" id="1.20.1330.10">
    <property type="entry name" value="f41 fragment of flagellin, N-terminal domain"/>
    <property type="match status" value="1"/>
</dbReference>
<name>A0ABU3T0E5_9ALTE</name>
<dbReference type="Proteomes" id="UP001247805">
    <property type="component" value="Unassembled WGS sequence"/>
</dbReference>
<evidence type="ECO:0000256" key="1">
    <source>
        <dbReference type="ARBA" id="ARBA00004365"/>
    </source>
</evidence>
<reference evidence="7 8" key="1">
    <citation type="submission" date="2023-10" db="EMBL/GenBank/DDBJ databases">
        <title>Glaciecola aquimarina strain GGW-M5 nov., isolated from a coastal seawater.</title>
        <authorList>
            <person name="Bayburt H."/>
            <person name="Kim J.M."/>
            <person name="Choi B.J."/>
            <person name="Jeon C.O."/>
        </authorList>
    </citation>
    <scope>NUCLEOTIDE SEQUENCE [LARGE SCALE GENOMIC DNA]</scope>
    <source>
        <strain evidence="7 8">KCTC 32108</strain>
    </source>
</reference>
<gene>
    <name evidence="7" type="primary">flgL</name>
    <name evidence="7" type="ORF">RS130_19255</name>
</gene>
<dbReference type="NCBIfam" id="TIGR02550">
    <property type="entry name" value="flagell_flgL"/>
    <property type="match status" value="1"/>
</dbReference>
<dbReference type="RefSeq" id="WP_316027260.1">
    <property type="nucleotide sequence ID" value="NZ_JAWDIO010000002.1"/>
</dbReference>
<protein>
    <submittedName>
        <fullName evidence="7">Flagellar hook-associated protein FlgL</fullName>
    </submittedName>
</protein>
<evidence type="ECO:0000256" key="2">
    <source>
        <dbReference type="ARBA" id="ARBA00004613"/>
    </source>
</evidence>